<keyword evidence="2" id="KW-0540">Nuclease</keyword>
<dbReference type="PANTHER" id="PTHR33607:SF2">
    <property type="entry name" value="ENDONUCLEASE-1"/>
    <property type="match status" value="1"/>
</dbReference>
<dbReference type="InterPro" id="IPR044925">
    <property type="entry name" value="His-Me_finger_sf"/>
</dbReference>
<dbReference type="Pfam" id="PF04231">
    <property type="entry name" value="Endonuclease_1"/>
    <property type="match status" value="1"/>
</dbReference>
<comment type="caution">
    <text evidence="5">The sequence shown here is derived from an EMBL/GenBank/DDBJ whole genome shotgun (WGS) entry which is preliminary data.</text>
</comment>
<organism evidence="5 6">
    <name type="scientific">Photobacterium frigidiphilum</name>
    <dbReference type="NCBI Taxonomy" id="264736"/>
    <lineage>
        <taxon>Bacteria</taxon>
        <taxon>Pseudomonadati</taxon>
        <taxon>Pseudomonadota</taxon>
        <taxon>Gammaproteobacteria</taxon>
        <taxon>Vibrionales</taxon>
        <taxon>Vibrionaceae</taxon>
        <taxon>Photobacterium</taxon>
    </lineage>
</organism>
<dbReference type="EMBL" id="PYMJ01000058">
    <property type="protein sequence ID" value="PSU43254.1"/>
    <property type="molecule type" value="Genomic_DNA"/>
</dbReference>
<dbReference type="GO" id="GO:0004518">
    <property type="term" value="F:nuclease activity"/>
    <property type="evidence" value="ECO:0007669"/>
    <property type="project" value="UniProtKB-KW"/>
</dbReference>
<dbReference type="AlphaFoldDB" id="A0A2T3J6D5"/>
<keyword evidence="6" id="KW-1185">Reference proteome</keyword>
<sequence length="247" mass="28298">MKIPFTWLVILLLPTTAIAAPPSSFSKAKRLAVEIYQDHPTSFYCGCAITWQGKKGLPDLASCGYEVRKQEKRANRIEWEHVVPAENFGRAFVEWREGHPQCVNSKGKAYKGRSCATKINPTYRSMQADLHNLTPAVGEVNGDRSNYAFLPWNGNNGAFYGQCDMKIDFKNRRADPPEQSRGAIARTYLYMNQEYKMALSSQQRQLMEAWNRQYPISTWECERDRRIANIQDNHNSFVLQACNKAGY</sequence>
<dbReference type="InterPro" id="IPR007346">
    <property type="entry name" value="Endonuclease-I"/>
</dbReference>
<keyword evidence="3" id="KW-0378">Hydrolase</keyword>
<evidence type="ECO:0000256" key="2">
    <source>
        <dbReference type="ARBA" id="ARBA00022722"/>
    </source>
</evidence>
<evidence type="ECO:0000313" key="5">
    <source>
        <dbReference type="EMBL" id="PSU43254.1"/>
    </source>
</evidence>
<dbReference type="OrthoDB" id="9800417at2"/>
<feature type="signal peptide" evidence="4">
    <location>
        <begin position="1"/>
        <end position="19"/>
    </location>
</feature>
<dbReference type="GO" id="GO:0016787">
    <property type="term" value="F:hydrolase activity"/>
    <property type="evidence" value="ECO:0007669"/>
    <property type="project" value="UniProtKB-KW"/>
</dbReference>
<comment type="similarity">
    <text evidence="1">Belongs to the EndA/NucM nuclease family.</text>
</comment>
<proteinExistence type="inferred from homology"/>
<accession>A0A2T3J6D5</accession>
<keyword evidence="4" id="KW-0732">Signal</keyword>
<evidence type="ECO:0000256" key="1">
    <source>
        <dbReference type="ARBA" id="ARBA00006429"/>
    </source>
</evidence>
<gene>
    <name evidence="5" type="ORF">C9J12_28180</name>
</gene>
<dbReference type="RefSeq" id="WP_107246418.1">
    <property type="nucleotide sequence ID" value="NZ_PYMJ01000058.1"/>
</dbReference>
<evidence type="ECO:0000313" key="6">
    <source>
        <dbReference type="Proteomes" id="UP000240987"/>
    </source>
</evidence>
<evidence type="ECO:0000256" key="4">
    <source>
        <dbReference type="SAM" id="SignalP"/>
    </source>
</evidence>
<evidence type="ECO:0000256" key="3">
    <source>
        <dbReference type="ARBA" id="ARBA00022801"/>
    </source>
</evidence>
<protein>
    <submittedName>
        <fullName evidence="5">Deoxyribonuclease I</fullName>
    </submittedName>
</protein>
<dbReference type="PANTHER" id="PTHR33607">
    <property type="entry name" value="ENDONUCLEASE-1"/>
    <property type="match status" value="1"/>
</dbReference>
<feature type="chain" id="PRO_5015480933" evidence="4">
    <location>
        <begin position="20"/>
        <end position="247"/>
    </location>
</feature>
<dbReference type="SUPFAM" id="SSF54060">
    <property type="entry name" value="His-Me finger endonucleases"/>
    <property type="match status" value="1"/>
</dbReference>
<reference evidence="5 6" key="1">
    <citation type="submission" date="2018-01" db="EMBL/GenBank/DDBJ databases">
        <title>Whole genome sequencing of Histamine producing bacteria.</title>
        <authorList>
            <person name="Butler K."/>
        </authorList>
    </citation>
    <scope>NUCLEOTIDE SEQUENCE [LARGE SCALE GENOMIC DNA]</scope>
    <source>
        <strain evidence="5 6">JCM 12947</strain>
    </source>
</reference>
<name>A0A2T3J6D5_9GAMM</name>
<dbReference type="Proteomes" id="UP000240987">
    <property type="component" value="Unassembled WGS sequence"/>
</dbReference>